<feature type="compositionally biased region" description="Basic and acidic residues" evidence="1">
    <location>
        <begin position="26"/>
        <end position="37"/>
    </location>
</feature>
<dbReference type="AlphaFoldDB" id="A0AAV7NIE9"/>
<dbReference type="Proteomes" id="UP001066276">
    <property type="component" value="Chromosome 8"/>
</dbReference>
<gene>
    <name evidence="2" type="ORF">NDU88_003933</name>
</gene>
<evidence type="ECO:0000313" key="2">
    <source>
        <dbReference type="EMBL" id="KAJ1115711.1"/>
    </source>
</evidence>
<protein>
    <submittedName>
        <fullName evidence="2">Uncharacterized protein</fullName>
    </submittedName>
</protein>
<accession>A0AAV7NIE9</accession>
<keyword evidence="3" id="KW-1185">Reference proteome</keyword>
<reference evidence="2" key="1">
    <citation type="journal article" date="2022" name="bioRxiv">
        <title>Sequencing and chromosome-scale assembly of the giantPleurodeles waltlgenome.</title>
        <authorList>
            <person name="Brown T."/>
            <person name="Elewa A."/>
            <person name="Iarovenko S."/>
            <person name="Subramanian E."/>
            <person name="Araus A.J."/>
            <person name="Petzold A."/>
            <person name="Susuki M."/>
            <person name="Suzuki K.-i.T."/>
            <person name="Hayashi T."/>
            <person name="Toyoda A."/>
            <person name="Oliveira C."/>
            <person name="Osipova E."/>
            <person name="Leigh N.D."/>
            <person name="Simon A."/>
            <person name="Yun M.H."/>
        </authorList>
    </citation>
    <scope>NUCLEOTIDE SEQUENCE</scope>
    <source>
        <strain evidence="2">20211129_DDA</strain>
        <tissue evidence="2">Liver</tissue>
    </source>
</reference>
<feature type="region of interest" description="Disordered" evidence="1">
    <location>
        <begin position="26"/>
        <end position="62"/>
    </location>
</feature>
<name>A0AAV7NIE9_PLEWA</name>
<dbReference type="EMBL" id="JANPWB010000012">
    <property type="protein sequence ID" value="KAJ1115711.1"/>
    <property type="molecule type" value="Genomic_DNA"/>
</dbReference>
<evidence type="ECO:0000256" key="1">
    <source>
        <dbReference type="SAM" id="MobiDB-lite"/>
    </source>
</evidence>
<proteinExistence type="predicted"/>
<evidence type="ECO:0000313" key="3">
    <source>
        <dbReference type="Proteomes" id="UP001066276"/>
    </source>
</evidence>
<sequence length="191" mass="21173">MLSCFLQLKRKMRQKKKIVLKRMKVQEERRRESHIDDENSDVEDLTTQLLRDRPPPLTTYSGGPGTIATATTAALAQAQGAEGARQAEDGQIPGVLQSTPNAGTTTVVQAQMHLPSVQRMYPDVPVLETVSNIMVPREQVLPKPMLVQTDLTPMLLPSAQAQGLTKFTPLKGMITRPFMINYYTLGLFLGQ</sequence>
<organism evidence="2 3">
    <name type="scientific">Pleurodeles waltl</name>
    <name type="common">Iberian ribbed newt</name>
    <dbReference type="NCBI Taxonomy" id="8319"/>
    <lineage>
        <taxon>Eukaryota</taxon>
        <taxon>Metazoa</taxon>
        <taxon>Chordata</taxon>
        <taxon>Craniata</taxon>
        <taxon>Vertebrata</taxon>
        <taxon>Euteleostomi</taxon>
        <taxon>Amphibia</taxon>
        <taxon>Batrachia</taxon>
        <taxon>Caudata</taxon>
        <taxon>Salamandroidea</taxon>
        <taxon>Salamandridae</taxon>
        <taxon>Pleurodelinae</taxon>
        <taxon>Pleurodeles</taxon>
    </lineage>
</organism>
<comment type="caution">
    <text evidence="2">The sequence shown here is derived from an EMBL/GenBank/DDBJ whole genome shotgun (WGS) entry which is preliminary data.</text>
</comment>